<keyword evidence="1" id="KW-0812">Transmembrane</keyword>
<evidence type="ECO:0000313" key="2">
    <source>
        <dbReference type="EMBL" id="RDB71063.1"/>
    </source>
</evidence>
<evidence type="ECO:0000256" key="1">
    <source>
        <dbReference type="SAM" id="Phobius"/>
    </source>
</evidence>
<protein>
    <submittedName>
        <fullName evidence="3">Guanylate cyclase</fullName>
    </submittedName>
</protein>
<name>A0A3N0J388_9ACTN</name>
<dbReference type="EMBL" id="QICC01000002">
    <property type="protein sequence ID" value="RNM43230.1"/>
    <property type="molecule type" value="Genomic_DNA"/>
</dbReference>
<feature type="transmembrane region" description="Helical" evidence="1">
    <location>
        <begin position="38"/>
        <end position="62"/>
    </location>
</feature>
<keyword evidence="1" id="KW-1133">Transmembrane helix</keyword>
<dbReference type="EMBL" id="PPTT01000003">
    <property type="protein sequence ID" value="RDB71063.1"/>
    <property type="molecule type" value="Genomic_DNA"/>
</dbReference>
<sequence length="121" mass="13824">MIARLSRIVPLLIVLAVVAAIVYIVAAWRYSPNRAKELLIKMFTAITGVLSVFFLLACAYAWLEHNDAVFDLAFSFLLTTLIGLAVTRICRRVFLRHNPAYRIKAAKTTRPGSLFDRWRKR</sequence>
<keyword evidence="4" id="KW-1185">Reference proteome</keyword>
<dbReference type="Proteomes" id="UP000253817">
    <property type="component" value="Unassembled WGS sequence"/>
</dbReference>
<dbReference type="RefSeq" id="WP_114545094.1">
    <property type="nucleotide sequence ID" value="NZ_CALJMG010000107.1"/>
</dbReference>
<dbReference type="Proteomes" id="UP000270112">
    <property type="component" value="Unassembled WGS sequence"/>
</dbReference>
<dbReference type="OrthoDB" id="3197138at2"/>
<evidence type="ECO:0000313" key="5">
    <source>
        <dbReference type="Proteomes" id="UP000270112"/>
    </source>
</evidence>
<accession>A0A3N0J388</accession>
<reference evidence="3" key="3">
    <citation type="journal article" date="2019" name="Microbiol. Resour. Announc.">
        <title>Draft Genome Sequences of Type Strains of Gordonibacter faecihominis, Paraeggerthella hongkongensis, Parvibacter caecicola,Slackia equolifaciens, Slackia faecicanis, and Slackia isoflavoniconvertens.</title>
        <authorList>
            <person name="Danylec N."/>
            <person name="Stoll D.A."/>
            <person name="Dotsch A."/>
            <person name="Huch M."/>
        </authorList>
    </citation>
    <scope>NUCLEOTIDE SEQUENCE</scope>
    <source>
        <strain evidence="3">DSM 16107</strain>
    </source>
</reference>
<gene>
    <name evidence="2" type="ORF">C1876_02165</name>
    <name evidence="3" type="ORF">DMP09_00780</name>
</gene>
<feature type="transmembrane region" description="Helical" evidence="1">
    <location>
        <begin position="6"/>
        <end position="26"/>
    </location>
</feature>
<feature type="transmembrane region" description="Helical" evidence="1">
    <location>
        <begin position="68"/>
        <end position="87"/>
    </location>
</feature>
<evidence type="ECO:0000313" key="3">
    <source>
        <dbReference type="EMBL" id="RNM43230.1"/>
    </source>
</evidence>
<organism evidence="3 5">
    <name type="scientific">Eggerthella sinensis</name>
    <dbReference type="NCBI Taxonomy" id="242230"/>
    <lineage>
        <taxon>Bacteria</taxon>
        <taxon>Bacillati</taxon>
        <taxon>Actinomycetota</taxon>
        <taxon>Coriobacteriia</taxon>
        <taxon>Eggerthellales</taxon>
        <taxon>Eggerthellaceae</taxon>
        <taxon>Eggerthella</taxon>
    </lineage>
</organism>
<keyword evidence="1" id="KW-0472">Membrane</keyword>
<evidence type="ECO:0000313" key="4">
    <source>
        <dbReference type="Proteomes" id="UP000253817"/>
    </source>
</evidence>
<proteinExistence type="predicted"/>
<comment type="caution">
    <text evidence="3">The sequence shown here is derived from an EMBL/GenBank/DDBJ whole genome shotgun (WGS) entry which is preliminary data.</text>
</comment>
<reference evidence="2 4" key="1">
    <citation type="journal article" date="2018" name="Elife">
        <title>Discovery and characterization of a prevalent human gut bacterial enzyme sufficient for the inactivation of a family of plant toxins.</title>
        <authorList>
            <person name="Koppel N."/>
            <person name="Bisanz J.E."/>
            <person name="Pandelia M.E."/>
            <person name="Turnbaugh P.J."/>
            <person name="Balskus E.P."/>
        </authorList>
    </citation>
    <scope>NUCLEOTIDE SEQUENCE [LARGE SCALE GENOMIC DNA]</scope>
    <source>
        <strain evidence="2 4">DSM 16107</strain>
    </source>
</reference>
<dbReference type="AlphaFoldDB" id="A0A3N0J388"/>
<reference evidence="5" key="2">
    <citation type="submission" date="2018-05" db="EMBL/GenBank/DDBJ databases">
        <title>Genome Sequencing of selected type strains of the family Eggerthellaceae.</title>
        <authorList>
            <person name="Danylec N."/>
            <person name="Stoll D.A."/>
            <person name="Doetsch A."/>
            <person name="Huch M."/>
        </authorList>
    </citation>
    <scope>NUCLEOTIDE SEQUENCE [LARGE SCALE GENOMIC DNA]</scope>
    <source>
        <strain evidence="5">DSM 16107</strain>
    </source>
</reference>